<evidence type="ECO:0000256" key="5">
    <source>
        <dbReference type="SAM" id="MobiDB-lite"/>
    </source>
</evidence>
<feature type="domain" description="Zinc finger LSD1-type" evidence="6">
    <location>
        <begin position="492"/>
        <end position="516"/>
    </location>
</feature>
<feature type="region of interest" description="Disordered" evidence="5">
    <location>
        <begin position="527"/>
        <end position="592"/>
    </location>
</feature>
<dbReference type="Proteomes" id="UP001205105">
    <property type="component" value="Unassembled WGS sequence"/>
</dbReference>
<dbReference type="AlphaFoldDB" id="A0AAD5DZ40"/>
<dbReference type="EMBL" id="JADXDR010000023">
    <property type="protein sequence ID" value="KAI7844905.1"/>
    <property type="molecule type" value="Genomic_DNA"/>
</dbReference>
<dbReference type="InterPro" id="IPR005735">
    <property type="entry name" value="Znf_LSD1"/>
</dbReference>
<dbReference type="InterPro" id="IPR048720">
    <property type="entry name" value="PROPPIN"/>
</dbReference>
<gene>
    <name evidence="7" type="ORF">COHA_001553</name>
</gene>
<keyword evidence="2" id="KW-0853">WD repeat</keyword>
<evidence type="ECO:0000256" key="1">
    <source>
        <dbReference type="ARBA" id="ARBA00004623"/>
    </source>
</evidence>
<feature type="domain" description="Zinc finger LSD1-type" evidence="6">
    <location>
        <begin position="456"/>
        <end position="476"/>
    </location>
</feature>
<evidence type="ECO:0000256" key="3">
    <source>
        <dbReference type="ARBA" id="ARBA00022737"/>
    </source>
</evidence>
<feature type="compositionally biased region" description="Low complexity" evidence="5">
    <location>
        <begin position="527"/>
        <end position="551"/>
    </location>
</feature>
<feature type="compositionally biased region" description="Gly residues" evidence="5">
    <location>
        <begin position="265"/>
        <end position="292"/>
    </location>
</feature>
<dbReference type="SUPFAM" id="SSF50978">
    <property type="entry name" value="WD40 repeat-like"/>
    <property type="match status" value="1"/>
</dbReference>
<evidence type="ECO:0000256" key="2">
    <source>
        <dbReference type="ARBA" id="ARBA00022574"/>
    </source>
</evidence>
<dbReference type="InterPro" id="IPR001680">
    <property type="entry name" value="WD40_rpt"/>
</dbReference>
<evidence type="ECO:0000313" key="7">
    <source>
        <dbReference type="EMBL" id="KAI7844905.1"/>
    </source>
</evidence>
<dbReference type="NCBIfam" id="TIGR01053">
    <property type="entry name" value="LSD1"/>
    <property type="match status" value="3"/>
</dbReference>
<evidence type="ECO:0000259" key="6">
    <source>
        <dbReference type="Pfam" id="PF06943"/>
    </source>
</evidence>
<dbReference type="Pfam" id="PF21032">
    <property type="entry name" value="PROPPIN"/>
    <property type="match status" value="1"/>
</dbReference>
<organism evidence="7 8">
    <name type="scientific">Chlorella ohadii</name>
    <dbReference type="NCBI Taxonomy" id="2649997"/>
    <lineage>
        <taxon>Eukaryota</taxon>
        <taxon>Viridiplantae</taxon>
        <taxon>Chlorophyta</taxon>
        <taxon>core chlorophytes</taxon>
        <taxon>Trebouxiophyceae</taxon>
        <taxon>Chlorellales</taxon>
        <taxon>Chlorellaceae</taxon>
        <taxon>Chlorella clade</taxon>
        <taxon>Chlorella</taxon>
    </lineage>
</organism>
<accession>A0AAD5DZ40</accession>
<dbReference type="SMART" id="SM00320">
    <property type="entry name" value="WD40"/>
    <property type="match status" value="2"/>
</dbReference>
<sequence length="592" mass="61170">MQLQRGKPASGLLSLSFNQDYGCWAVGLENGFAVYNCEPFKEQFRREFAGAGGIAAVEMLFRCNILALVGGGAAPKYPANKVMIYDDHQGRAIGELSFRNNVRSVKLRKDRIAVALEHKVLVYNFADLRLLHAIETLSNPAGLLALSPSADSAVLACPGLHAGQVRVELYDTRRTKFIAAHNSGLAALALSANGKLLATAGEKGTLVRVFSTADGSKLRELRRGSDPAAIYSLAFSRGDSPDWLAVTSDKGTAHVFSLAGAAGRQPGGSGSSGSSGGGQQGGGSGSGGGGDAAGQPQAGRSNPVSALSFLSSRLPVGASYFASERSFAQLRLPDGQRCLVGFGREPTTLLVVSSTGCFYKASFDPEKGGTMEQQLFVQFLGEDGSGGGSGGSAQRIEMQRPAAPTQAQIVCNGCRTLLLYPAGAANVRCARCQTITSAAAPPQQGDMAQLCCSNAQCRVVLMYPRGAGQVQCSVCGNLNDASQANQLGHIVCGGCQVTLAYAYGAQSVKCAVCSFVTPVASTAGPQQAAQQAQQHAGAHLQQQPQLTPPQQSVAASSKPTQTVLVENPAGIDESGNEVANIAVGKADKPAGA</sequence>
<feature type="compositionally biased region" description="Polar residues" evidence="5">
    <location>
        <begin position="552"/>
        <end position="564"/>
    </location>
</feature>
<name>A0AAD5DZ40_9CHLO</name>
<dbReference type="Gene3D" id="2.130.10.10">
    <property type="entry name" value="YVTN repeat-like/Quinoprotein amine dehydrogenase"/>
    <property type="match status" value="1"/>
</dbReference>
<keyword evidence="3" id="KW-0677">Repeat</keyword>
<reference evidence="7" key="1">
    <citation type="submission" date="2020-11" db="EMBL/GenBank/DDBJ databases">
        <title>Chlorella ohadii genome sequencing and assembly.</title>
        <authorList>
            <person name="Murik O."/>
            <person name="Treves H."/>
            <person name="Kedem I."/>
            <person name="Shotland Y."/>
            <person name="Kaplan A."/>
        </authorList>
    </citation>
    <scope>NUCLEOTIDE SEQUENCE</scope>
    <source>
        <strain evidence="7">1</strain>
    </source>
</reference>
<dbReference type="InterPro" id="IPR015943">
    <property type="entry name" value="WD40/YVTN_repeat-like_dom_sf"/>
</dbReference>
<evidence type="ECO:0000313" key="8">
    <source>
        <dbReference type="Proteomes" id="UP001205105"/>
    </source>
</evidence>
<comment type="caution">
    <text evidence="7">The sequence shown here is derived from an EMBL/GenBank/DDBJ whole genome shotgun (WGS) entry which is preliminary data.</text>
</comment>
<dbReference type="Pfam" id="PF06943">
    <property type="entry name" value="zf-LSD1"/>
    <property type="match status" value="3"/>
</dbReference>
<evidence type="ECO:0000256" key="4">
    <source>
        <dbReference type="ARBA" id="ARBA00025740"/>
    </source>
</evidence>
<dbReference type="PANTHER" id="PTHR11227">
    <property type="entry name" value="WD-REPEAT PROTEIN INTERACTING WITH PHOSPHOINOSIDES WIPI -RELATED"/>
    <property type="match status" value="1"/>
</dbReference>
<proteinExistence type="inferred from homology"/>
<keyword evidence="8" id="KW-1185">Reference proteome</keyword>
<feature type="domain" description="Zinc finger LSD1-type" evidence="6">
    <location>
        <begin position="411"/>
        <end position="435"/>
    </location>
</feature>
<comment type="subcellular location">
    <subcellularLocation>
        <location evidence="1">Preautophagosomal structure membrane</location>
        <topology evidence="1">Peripheral membrane protein</topology>
    </subcellularLocation>
</comment>
<feature type="region of interest" description="Disordered" evidence="5">
    <location>
        <begin position="260"/>
        <end position="302"/>
    </location>
</feature>
<dbReference type="InterPro" id="IPR036322">
    <property type="entry name" value="WD40_repeat_dom_sf"/>
</dbReference>
<dbReference type="GO" id="GO:0034045">
    <property type="term" value="C:phagophore assembly site membrane"/>
    <property type="evidence" value="ECO:0007669"/>
    <property type="project" value="UniProtKB-SubCell"/>
</dbReference>
<comment type="similarity">
    <text evidence="4">Belongs to the WD repeat PROPPIN family.</text>
</comment>
<protein>
    <recommendedName>
        <fullName evidence="6">Zinc finger LSD1-type domain-containing protein</fullName>
    </recommendedName>
</protein>